<accession>A0A0H4T8G4</accession>
<name>A0A0H4T8G4_9BACT</name>
<reference evidence="1" key="1">
    <citation type="journal article" date="2015" name="ISME J.">
        <title>Aquifer environment selects for microbial species cohorts in sediment and groundwater.</title>
        <authorList>
            <person name="Hug L.A."/>
            <person name="Thomas B.C."/>
            <person name="Brown C.T."/>
            <person name="Frischkorn K.R."/>
            <person name="Williams K.H."/>
            <person name="Tringe S.G."/>
            <person name="Banfield J.F."/>
        </authorList>
    </citation>
    <scope>NUCLEOTIDE SEQUENCE</scope>
</reference>
<protein>
    <submittedName>
        <fullName evidence="1">Uncharacterized protein</fullName>
    </submittedName>
</protein>
<evidence type="ECO:0000313" key="1">
    <source>
        <dbReference type="EMBL" id="AKQ04173.1"/>
    </source>
</evidence>
<dbReference type="EMBL" id="KT007030">
    <property type="protein sequence ID" value="AKQ04173.1"/>
    <property type="molecule type" value="Genomic_DNA"/>
</dbReference>
<proteinExistence type="predicted"/>
<organism evidence="1">
    <name type="scientific">uncultured bacterium Rifle_16ft_4_minimus_4226</name>
    <dbReference type="NCBI Taxonomy" id="1665160"/>
    <lineage>
        <taxon>Bacteria</taxon>
        <taxon>environmental samples</taxon>
    </lineage>
</organism>
<sequence length="47" mass="5193">MKDAGPETNKIPGFELDIKKGFCKIAPVINNIVTVHGVQLVGFRKRL</sequence>
<dbReference type="AlphaFoldDB" id="A0A0H4T8G4"/>